<protein>
    <submittedName>
        <fullName evidence="3">Uncharacterized protein</fullName>
    </submittedName>
</protein>
<dbReference type="EMBL" id="JACPNR010000009">
    <property type="protein sequence ID" value="MBI2678650.1"/>
    <property type="molecule type" value="Genomic_DNA"/>
</dbReference>
<accession>A0A932A8G8</accession>
<name>A0A932A8G8_9BACT</name>
<feature type="compositionally biased region" description="Polar residues" evidence="1">
    <location>
        <begin position="114"/>
        <end position="125"/>
    </location>
</feature>
<dbReference type="Proteomes" id="UP000779809">
    <property type="component" value="Unassembled WGS sequence"/>
</dbReference>
<evidence type="ECO:0000256" key="2">
    <source>
        <dbReference type="SAM" id="SignalP"/>
    </source>
</evidence>
<sequence length="425" mass="46573">MQPLFSRLAGTVAISLFALAASAADLKITTQNTMAGNTTQGTTYIKGSRQRTETQMGPVHQVVITQCDRRQTITVSDACRTYLVAPMDEAETTPPPSRNAQPDPRPQPRLGGTLTINNSTSNTGETRPFFGYTARHIKSTMTMTSSPDACNQTNMKIESDGWYADFSATGATCSASARPSNMGRMRPDCQDRIRQTGSMRSLGYPMKLTTTMQSENGTFTMTQETTEISKATLDPALFDVPAGYRQVNDYQGLMCRAATDGSYNPPPTSTGTNQDDEMRRGRRGGRGPLCVAPITSQAATSFDHEAWRDTLISELQRVRVESVRLESNNQFDLRAEAAEKGCRYVLYTDVMDLKQPSHGRRYGNAAGVNANYQSTVHEQLEPMDDFVPRLDKTVTGLGANMNDGGQNALRIEAQDVAAELSDRPR</sequence>
<reference evidence="3" key="1">
    <citation type="submission" date="2020-07" db="EMBL/GenBank/DDBJ databases">
        <title>Huge and variable diversity of episymbiotic CPR bacteria and DPANN archaea in groundwater ecosystems.</title>
        <authorList>
            <person name="He C.Y."/>
            <person name="Keren R."/>
            <person name="Whittaker M."/>
            <person name="Farag I.F."/>
            <person name="Doudna J."/>
            <person name="Cate J.H.D."/>
            <person name="Banfield J.F."/>
        </authorList>
    </citation>
    <scope>NUCLEOTIDE SEQUENCE</scope>
    <source>
        <strain evidence="3">NC_groundwater_580_Pr5_B-0.1um_64_19</strain>
    </source>
</reference>
<keyword evidence="2" id="KW-0732">Signal</keyword>
<feature type="region of interest" description="Disordered" evidence="1">
    <location>
        <begin position="89"/>
        <end position="128"/>
    </location>
</feature>
<gene>
    <name evidence="3" type="ORF">HYX28_07690</name>
</gene>
<evidence type="ECO:0000313" key="4">
    <source>
        <dbReference type="Proteomes" id="UP000779809"/>
    </source>
</evidence>
<dbReference type="AlphaFoldDB" id="A0A932A8G8"/>
<feature type="compositionally biased region" description="Pro residues" evidence="1">
    <location>
        <begin position="93"/>
        <end position="107"/>
    </location>
</feature>
<proteinExistence type="predicted"/>
<evidence type="ECO:0000313" key="3">
    <source>
        <dbReference type="EMBL" id="MBI2678650.1"/>
    </source>
</evidence>
<feature type="region of interest" description="Disordered" evidence="1">
    <location>
        <begin position="258"/>
        <end position="285"/>
    </location>
</feature>
<feature type="chain" id="PRO_5037807297" evidence="2">
    <location>
        <begin position="24"/>
        <end position="425"/>
    </location>
</feature>
<comment type="caution">
    <text evidence="3">The sequence shown here is derived from an EMBL/GenBank/DDBJ whole genome shotgun (WGS) entry which is preliminary data.</text>
</comment>
<feature type="signal peptide" evidence="2">
    <location>
        <begin position="1"/>
        <end position="23"/>
    </location>
</feature>
<evidence type="ECO:0000256" key="1">
    <source>
        <dbReference type="SAM" id="MobiDB-lite"/>
    </source>
</evidence>
<organism evidence="3 4">
    <name type="scientific">Candidatus Korobacter versatilis</name>
    <dbReference type="NCBI Taxonomy" id="658062"/>
    <lineage>
        <taxon>Bacteria</taxon>
        <taxon>Pseudomonadati</taxon>
        <taxon>Acidobacteriota</taxon>
        <taxon>Terriglobia</taxon>
        <taxon>Terriglobales</taxon>
        <taxon>Candidatus Korobacteraceae</taxon>
        <taxon>Candidatus Korobacter</taxon>
    </lineage>
</organism>